<keyword evidence="2" id="KW-1185">Reference proteome</keyword>
<accession>A0AAE9FQ87</accession>
<organism evidence="1 2">
    <name type="scientific">Yersinia phage vB_YenM_201.16</name>
    <dbReference type="NCBI Taxonomy" id="2918921"/>
    <lineage>
        <taxon>Viruses</taxon>
        <taxon>Duplodnaviria</taxon>
        <taxon>Heunggongvirae</taxon>
        <taxon>Uroviricota</taxon>
        <taxon>Caudoviricetes</taxon>
        <taxon>Peduoviridae</taxon>
        <taxon>Duonihilunusvirus</taxon>
        <taxon>Duonihilunusvirus YenM20116</taxon>
    </lineage>
</organism>
<evidence type="ECO:0000313" key="1">
    <source>
        <dbReference type="EMBL" id="UNA05995.1"/>
    </source>
</evidence>
<proteinExistence type="predicted"/>
<protein>
    <submittedName>
        <fullName evidence="1">Uncharacterized protein</fullName>
    </submittedName>
</protein>
<reference evidence="1" key="1">
    <citation type="submission" date="2021-12" db="EMBL/GenBank/DDBJ databases">
        <title>Genomes of temperate Yersinia enterocolitica phages.</title>
        <authorList>
            <person name="Hammerl J.A."/>
            <person name="Hertwig S."/>
        </authorList>
    </citation>
    <scope>NUCLEOTIDE SEQUENCE</scope>
</reference>
<name>A0AAE9FQ87_9CAUD</name>
<dbReference type="EMBL" id="OM046628">
    <property type="protein sequence ID" value="UNA05995.1"/>
    <property type="molecule type" value="Genomic_DNA"/>
</dbReference>
<evidence type="ECO:0000313" key="2">
    <source>
        <dbReference type="Proteomes" id="UP000829411"/>
    </source>
</evidence>
<sequence length="58" mass="6981">MVLKEACESGFFFALINRSQKYPSPFYRHRHFNKQKSQLESWLNVLILKLKFGGPYWT</sequence>
<dbReference type="Proteomes" id="UP000829411">
    <property type="component" value="Segment"/>
</dbReference>
<gene>
    <name evidence="1" type="ORF">vBYenM20116_052</name>
</gene>